<comment type="caution">
    <text evidence="2">The sequence shown here is derived from an EMBL/GenBank/DDBJ whole genome shotgun (WGS) entry which is preliminary data.</text>
</comment>
<sequence length="103" mass="11575">MSCPNGWLIFLFKGFVLIFGSSHCFLARVLARRVGAKPHVLRINILYKNYFGTIDLSGSARILANPSREPLLCFLSFGLAIKAHEPKKVLQGQQQKEKAIAFR</sequence>
<organism evidence="2 3">
    <name type="scientific">Bacillus cereus</name>
    <dbReference type="NCBI Taxonomy" id="1396"/>
    <lineage>
        <taxon>Bacteria</taxon>
        <taxon>Bacillati</taxon>
        <taxon>Bacillota</taxon>
        <taxon>Bacilli</taxon>
        <taxon>Bacillales</taxon>
        <taxon>Bacillaceae</taxon>
        <taxon>Bacillus</taxon>
        <taxon>Bacillus cereus group</taxon>
    </lineage>
</organism>
<dbReference type="Proteomes" id="UP000242656">
    <property type="component" value="Unassembled WGS sequence"/>
</dbReference>
<evidence type="ECO:0000256" key="1">
    <source>
        <dbReference type="SAM" id="Phobius"/>
    </source>
</evidence>
<gene>
    <name evidence="2" type="ORF">COI93_17900</name>
</gene>
<proteinExistence type="predicted"/>
<feature type="transmembrane region" description="Helical" evidence="1">
    <location>
        <begin position="6"/>
        <end position="31"/>
    </location>
</feature>
<name>A0A2B0LQ01_BACCE</name>
<dbReference type="EMBL" id="NUWN01000073">
    <property type="protein sequence ID" value="PFK34052.1"/>
    <property type="molecule type" value="Genomic_DNA"/>
</dbReference>
<keyword evidence="1" id="KW-0812">Transmembrane</keyword>
<reference evidence="2 3" key="1">
    <citation type="submission" date="2017-09" db="EMBL/GenBank/DDBJ databases">
        <title>Large-scale bioinformatics analysis of Bacillus genomes uncovers conserved roles of natural products in bacterial physiology.</title>
        <authorList>
            <consortium name="Agbiome Team Llc"/>
            <person name="Bleich R.M."/>
            <person name="Grubbs K.J."/>
            <person name="Santa Maria K.C."/>
            <person name="Allen S.E."/>
            <person name="Farag S."/>
            <person name="Shank E.A."/>
            <person name="Bowers A."/>
        </authorList>
    </citation>
    <scope>NUCLEOTIDE SEQUENCE [LARGE SCALE GENOMIC DNA]</scope>
    <source>
        <strain evidence="2 3">AFS083043</strain>
    </source>
</reference>
<dbReference type="AlphaFoldDB" id="A0A2B0LQ01"/>
<protein>
    <submittedName>
        <fullName evidence="2">Uncharacterized protein</fullName>
    </submittedName>
</protein>
<accession>A0A2B0LQ01</accession>
<evidence type="ECO:0000313" key="3">
    <source>
        <dbReference type="Proteomes" id="UP000242656"/>
    </source>
</evidence>
<keyword evidence="1" id="KW-1133">Transmembrane helix</keyword>
<evidence type="ECO:0000313" key="2">
    <source>
        <dbReference type="EMBL" id="PFK34052.1"/>
    </source>
</evidence>
<keyword evidence="1" id="KW-0472">Membrane</keyword>